<dbReference type="InterPro" id="IPR036291">
    <property type="entry name" value="NAD(P)-bd_dom_sf"/>
</dbReference>
<dbReference type="KEGG" id="mpof:MPOR_49050"/>
<keyword evidence="4" id="KW-1185">Reference proteome</keyword>
<dbReference type="AlphaFoldDB" id="A0A6N4VHH5"/>
<dbReference type="Gene3D" id="3.40.50.720">
    <property type="entry name" value="NAD(P)-binding Rossmann-like Domain"/>
    <property type="match status" value="1"/>
</dbReference>
<feature type="domain" description="RCK C-terminal" evidence="2">
    <location>
        <begin position="139"/>
        <end position="221"/>
    </location>
</feature>
<proteinExistence type="predicted"/>
<evidence type="ECO:0000259" key="2">
    <source>
        <dbReference type="PROSITE" id="PS51202"/>
    </source>
</evidence>
<sequence>MLADVDKEPVVVIGLGRFGSAIALELTRRGIEVLAIDQSTKLVQSLAGHLTRVVAADCTDLDTLRELGVDEFYRAVVAVGTDIEASILITSMLVEMEVEDIWAKAVSDHHGRILERIGAGHVVYPEREAGQRVAHLVSGQLLDYMQVDEDFAIAKVRPPHPFVGTPLSQTRLRSKYDVTVVAVKNKGGEFTYATAETELAYDDLILISGRVADIDRVVGLS</sequence>
<dbReference type="GO" id="GO:0008324">
    <property type="term" value="F:monoatomic cation transmembrane transporter activity"/>
    <property type="evidence" value="ECO:0007669"/>
    <property type="project" value="InterPro"/>
</dbReference>
<dbReference type="SUPFAM" id="SSF51735">
    <property type="entry name" value="NAD(P)-binding Rossmann-fold domains"/>
    <property type="match status" value="1"/>
</dbReference>
<dbReference type="Pfam" id="PF02254">
    <property type="entry name" value="TrkA_N"/>
    <property type="match status" value="1"/>
</dbReference>
<dbReference type="Proteomes" id="UP000466785">
    <property type="component" value="Chromosome"/>
</dbReference>
<evidence type="ECO:0000313" key="3">
    <source>
        <dbReference type="EMBL" id="BBX53879.1"/>
    </source>
</evidence>
<dbReference type="InterPro" id="IPR006037">
    <property type="entry name" value="RCK_C"/>
</dbReference>
<dbReference type="Gene3D" id="3.30.70.1450">
    <property type="entry name" value="Regulator of K+ conductance, C-terminal domain"/>
    <property type="match status" value="1"/>
</dbReference>
<feature type="domain" description="RCK N-terminal" evidence="1">
    <location>
        <begin position="7"/>
        <end position="123"/>
    </location>
</feature>
<organism evidence="3 4">
    <name type="scientific">Mycolicibacterium poriferae</name>
    <dbReference type="NCBI Taxonomy" id="39694"/>
    <lineage>
        <taxon>Bacteria</taxon>
        <taxon>Bacillati</taxon>
        <taxon>Actinomycetota</taxon>
        <taxon>Actinomycetes</taxon>
        <taxon>Mycobacteriales</taxon>
        <taxon>Mycobacteriaceae</taxon>
        <taxon>Mycolicibacterium</taxon>
    </lineage>
</organism>
<accession>A0A6N4VHH5</accession>
<dbReference type="PROSITE" id="PS51202">
    <property type="entry name" value="RCK_C"/>
    <property type="match status" value="1"/>
</dbReference>
<protein>
    <submittedName>
        <fullName evidence="3">Potassium transporter</fullName>
    </submittedName>
</protein>
<dbReference type="InterPro" id="IPR003148">
    <property type="entry name" value="RCK_N"/>
</dbReference>
<evidence type="ECO:0000259" key="1">
    <source>
        <dbReference type="PROSITE" id="PS51201"/>
    </source>
</evidence>
<dbReference type="InterPro" id="IPR050721">
    <property type="entry name" value="Trk_Ktr_HKT_K-transport"/>
</dbReference>
<dbReference type="PANTHER" id="PTHR43833:SF7">
    <property type="entry name" value="KTR SYSTEM POTASSIUM UPTAKE PROTEIN C"/>
    <property type="match status" value="1"/>
</dbReference>
<name>A0A6N4VHH5_9MYCO</name>
<dbReference type="Pfam" id="PF02080">
    <property type="entry name" value="TrkA_C"/>
    <property type="match status" value="1"/>
</dbReference>
<dbReference type="EMBL" id="AP022570">
    <property type="protein sequence ID" value="BBX53879.1"/>
    <property type="molecule type" value="Genomic_DNA"/>
</dbReference>
<dbReference type="GO" id="GO:0006813">
    <property type="term" value="P:potassium ion transport"/>
    <property type="evidence" value="ECO:0007669"/>
    <property type="project" value="InterPro"/>
</dbReference>
<gene>
    <name evidence="3" type="ORF">MPOR_49050</name>
</gene>
<dbReference type="InterPro" id="IPR036721">
    <property type="entry name" value="RCK_C_sf"/>
</dbReference>
<reference evidence="3 4" key="1">
    <citation type="journal article" date="2019" name="Emerg. Microbes Infect.">
        <title>Comprehensive subspecies identification of 175 nontuberculous mycobacteria species based on 7547 genomic profiles.</title>
        <authorList>
            <person name="Matsumoto Y."/>
            <person name="Kinjo T."/>
            <person name="Motooka D."/>
            <person name="Nabeya D."/>
            <person name="Jung N."/>
            <person name="Uechi K."/>
            <person name="Horii T."/>
            <person name="Iida T."/>
            <person name="Fujita J."/>
            <person name="Nakamura S."/>
        </authorList>
    </citation>
    <scope>NUCLEOTIDE SEQUENCE [LARGE SCALE GENOMIC DNA]</scope>
    <source>
        <strain evidence="3 4">JCM 12603</strain>
    </source>
</reference>
<dbReference type="SUPFAM" id="SSF116726">
    <property type="entry name" value="TrkA C-terminal domain-like"/>
    <property type="match status" value="1"/>
</dbReference>
<dbReference type="PROSITE" id="PS51201">
    <property type="entry name" value="RCK_N"/>
    <property type="match status" value="1"/>
</dbReference>
<dbReference type="PANTHER" id="PTHR43833">
    <property type="entry name" value="POTASSIUM CHANNEL PROTEIN 2-RELATED-RELATED"/>
    <property type="match status" value="1"/>
</dbReference>
<evidence type="ECO:0000313" key="4">
    <source>
        <dbReference type="Proteomes" id="UP000466785"/>
    </source>
</evidence>